<feature type="compositionally biased region" description="Basic residues" evidence="1">
    <location>
        <begin position="133"/>
        <end position="144"/>
    </location>
</feature>
<evidence type="ECO:0000256" key="1">
    <source>
        <dbReference type="SAM" id="MobiDB-lite"/>
    </source>
</evidence>
<feature type="compositionally biased region" description="Low complexity" evidence="1">
    <location>
        <begin position="119"/>
        <end position="132"/>
    </location>
</feature>
<feature type="domain" description="DM2" evidence="2">
    <location>
        <begin position="170"/>
        <end position="248"/>
    </location>
</feature>
<organism evidence="4 5">
    <name type="scientific">Ascobolus immersus RN42</name>
    <dbReference type="NCBI Taxonomy" id="1160509"/>
    <lineage>
        <taxon>Eukaryota</taxon>
        <taxon>Fungi</taxon>
        <taxon>Dikarya</taxon>
        <taxon>Ascomycota</taxon>
        <taxon>Pezizomycotina</taxon>
        <taxon>Pezizomycetes</taxon>
        <taxon>Pezizales</taxon>
        <taxon>Ascobolaceae</taxon>
        <taxon>Ascobolus</taxon>
    </lineage>
</organism>
<feature type="domain" description="DEK-C" evidence="3">
    <location>
        <begin position="7"/>
        <end position="62"/>
    </location>
</feature>
<dbReference type="CDD" id="cd10567">
    <property type="entry name" value="SWIB-MDM2_like"/>
    <property type="match status" value="1"/>
</dbReference>
<feature type="compositionally biased region" description="Polar residues" evidence="1">
    <location>
        <begin position="266"/>
        <end position="287"/>
    </location>
</feature>
<dbReference type="InterPro" id="IPR014876">
    <property type="entry name" value="DEK_C"/>
</dbReference>
<dbReference type="Pfam" id="PF08766">
    <property type="entry name" value="DEK_C"/>
    <property type="match status" value="1"/>
</dbReference>
<proteinExistence type="predicted"/>
<feature type="region of interest" description="Disordered" evidence="1">
    <location>
        <begin position="70"/>
        <end position="171"/>
    </location>
</feature>
<dbReference type="SMART" id="SM00151">
    <property type="entry name" value="SWIB"/>
    <property type="match status" value="1"/>
</dbReference>
<evidence type="ECO:0000259" key="2">
    <source>
        <dbReference type="PROSITE" id="PS51925"/>
    </source>
</evidence>
<dbReference type="PROSITE" id="PS51925">
    <property type="entry name" value="SWIB_MDM2"/>
    <property type="match status" value="1"/>
</dbReference>
<dbReference type="STRING" id="1160509.A0A3N4HW78"/>
<dbReference type="Proteomes" id="UP000275078">
    <property type="component" value="Unassembled WGS sequence"/>
</dbReference>
<feature type="compositionally biased region" description="Basic and acidic residues" evidence="1">
    <location>
        <begin position="288"/>
        <end position="299"/>
    </location>
</feature>
<dbReference type="Gene3D" id="1.10.245.10">
    <property type="entry name" value="SWIB/MDM2 domain"/>
    <property type="match status" value="1"/>
</dbReference>
<dbReference type="InterPro" id="IPR036885">
    <property type="entry name" value="SWIB_MDM2_dom_sf"/>
</dbReference>
<gene>
    <name evidence="4" type="ORF">BJ508DRAFT_331315</name>
</gene>
<dbReference type="Pfam" id="PF02201">
    <property type="entry name" value="SWIB"/>
    <property type="match status" value="1"/>
</dbReference>
<dbReference type="SUPFAM" id="SSF47592">
    <property type="entry name" value="SWIB/MDM2 domain"/>
    <property type="match status" value="1"/>
</dbReference>
<dbReference type="PROSITE" id="PS51998">
    <property type="entry name" value="DEK_C"/>
    <property type="match status" value="1"/>
</dbReference>
<accession>A0A3N4HW78</accession>
<evidence type="ECO:0000313" key="4">
    <source>
        <dbReference type="EMBL" id="RPA76241.1"/>
    </source>
</evidence>
<evidence type="ECO:0000313" key="5">
    <source>
        <dbReference type="Proteomes" id="UP000275078"/>
    </source>
</evidence>
<protein>
    <submittedName>
        <fullName evidence="4">SWIB-domain-containing protein</fullName>
    </submittedName>
</protein>
<feature type="region of interest" description="Disordered" evidence="1">
    <location>
        <begin position="247"/>
        <end position="299"/>
    </location>
</feature>
<name>A0A3N4HW78_ASCIM</name>
<evidence type="ECO:0000259" key="3">
    <source>
        <dbReference type="PROSITE" id="PS51998"/>
    </source>
</evidence>
<dbReference type="InterPro" id="IPR019835">
    <property type="entry name" value="SWIB_domain"/>
</dbReference>
<reference evidence="4 5" key="1">
    <citation type="journal article" date="2018" name="Nat. Ecol. Evol.">
        <title>Pezizomycetes genomes reveal the molecular basis of ectomycorrhizal truffle lifestyle.</title>
        <authorList>
            <person name="Murat C."/>
            <person name="Payen T."/>
            <person name="Noel B."/>
            <person name="Kuo A."/>
            <person name="Morin E."/>
            <person name="Chen J."/>
            <person name="Kohler A."/>
            <person name="Krizsan K."/>
            <person name="Balestrini R."/>
            <person name="Da Silva C."/>
            <person name="Montanini B."/>
            <person name="Hainaut M."/>
            <person name="Levati E."/>
            <person name="Barry K.W."/>
            <person name="Belfiori B."/>
            <person name="Cichocki N."/>
            <person name="Clum A."/>
            <person name="Dockter R.B."/>
            <person name="Fauchery L."/>
            <person name="Guy J."/>
            <person name="Iotti M."/>
            <person name="Le Tacon F."/>
            <person name="Lindquist E.A."/>
            <person name="Lipzen A."/>
            <person name="Malagnac F."/>
            <person name="Mello A."/>
            <person name="Molinier V."/>
            <person name="Miyauchi S."/>
            <person name="Poulain J."/>
            <person name="Riccioni C."/>
            <person name="Rubini A."/>
            <person name="Sitrit Y."/>
            <person name="Splivallo R."/>
            <person name="Traeger S."/>
            <person name="Wang M."/>
            <person name="Zifcakova L."/>
            <person name="Wipf D."/>
            <person name="Zambonelli A."/>
            <person name="Paolocci F."/>
            <person name="Nowrousian M."/>
            <person name="Ottonello S."/>
            <person name="Baldrian P."/>
            <person name="Spatafora J.W."/>
            <person name="Henrissat B."/>
            <person name="Nagy L.G."/>
            <person name="Aury J.M."/>
            <person name="Wincker P."/>
            <person name="Grigoriev I.V."/>
            <person name="Bonfante P."/>
            <person name="Martin F.M."/>
        </authorList>
    </citation>
    <scope>NUCLEOTIDE SEQUENCE [LARGE SCALE GENOMIC DNA]</scope>
    <source>
        <strain evidence="4 5">RN42</strain>
    </source>
</reference>
<sequence length="299" mass="33624">MSEEIPRDRKKELTAFIDDFLREADLSTVSVKKVRTYLQTKVNYEIVPYKNDLSSLIQQRFDQILQEVEADGTKVEPKEEEYEVPISKPSTKASSGRKSKSTVDEDARFAAKLQAELNSSTRTRTTRGAKATPTKRKTTKKKSAARIDDSDGDGDDGQPKKKRKINRNNPFNALQVLSEPLSQLTGETRLSRPETVKRIWAYVKENNLQDPADKRYIVCDSRLAPVFVGYDKIHMFKMNKVLSGHFSPLPPGEKQPTAEEEEIASGNATESGSVTENSEPISPTFSHLESDIKTEIKAE</sequence>
<dbReference type="AlphaFoldDB" id="A0A3N4HW78"/>
<dbReference type="EMBL" id="ML119748">
    <property type="protein sequence ID" value="RPA76241.1"/>
    <property type="molecule type" value="Genomic_DNA"/>
</dbReference>
<dbReference type="SUPFAM" id="SSF109715">
    <property type="entry name" value="DEK C-terminal domain"/>
    <property type="match status" value="1"/>
</dbReference>
<dbReference type="InterPro" id="IPR003121">
    <property type="entry name" value="SWIB_MDM2_domain"/>
</dbReference>
<keyword evidence="5" id="KW-1185">Reference proteome</keyword>
<dbReference type="OrthoDB" id="10251073at2759"/>
<dbReference type="PANTHER" id="PTHR13844">
    <property type="entry name" value="SWI/SNF-RELATED MATRIX-ASSOCIATED ACTIN-DEPENDENT REGULATOR OF CHROMATIN SUBFAMILY D"/>
    <property type="match status" value="1"/>
</dbReference>